<dbReference type="NCBIfam" id="NF041287">
    <property type="entry name" value="lipo_GerS_rel"/>
    <property type="match status" value="1"/>
</dbReference>
<protein>
    <recommendedName>
        <fullName evidence="3">Membrane associated protein</fullName>
    </recommendedName>
</protein>
<comment type="caution">
    <text evidence="1">The sequence shown here is derived from an EMBL/GenBank/DDBJ whole genome shotgun (WGS) entry which is preliminary data.</text>
</comment>
<dbReference type="InterPro" id="IPR014584">
    <property type="entry name" value="UCP033729"/>
</dbReference>
<dbReference type="RefSeq" id="WP_050606469.1">
    <property type="nucleotide sequence ID" value="NZ_CABKUB010000006.1"/>
</dbReference>
<dbReference type="EMBL" id="SXDP01000003">
    <property type="protein sequence ID" value="NEZ46713.1"/>
    <property type="molecule type" value="Genomic_DNA"/>
</dbReference>
<evidence type="ECO:0000313" key="1">
    <source>
        <dbReference type="EMBL" id="NEZ46713.1"/>
    </source>
</evidence>
<evidence type="ECO:0000313" key="2">
    <source>
        <dbReference type="Proteomes" id="UP000473885"/>
    </source>
</evidence>
<dbReference type="Proteomes" id="UP000473885">
    <property type="component" value="Unassembled WGS sequence"/>
</dbReference>
<gene>
    <name evidence="1" type="ORF">FDF74_05720</name>
</gene>
<dbReference type="Gene3D" id="2.50.20.10">
    <property type="entry name" value="Lipoprotein localisation LolA/LolB/LppX"/>
    <property type="match status" value="1"/>
</dbReference>
<sequence>MKKLILICSIIAVTLSVFLFIHFNKEGSYGESIDFLKNLDSYRCNVEIQIKNDKQNIKFKGKQFYNKDLGYRFEINKDRILLYKKNKIFVKDLVNGVKYNTDREFDKLYKLTFIGEYINLLYTNEEIKVDIRTVNDINYEVISLIIPGNNRNYEKADLFVNKKDNIPTKLVIYDKKNRIRVTVNYKNFVPNSDDGSSIFEPSKF</sequence>
<dbReference type="AlphaFoldDB" id="A0A6M0R8Y5"/>
<organism evidence="1 2">
    <name type="scientific">Clostridium niameyense</name>
    <dbReference type="NCBI Taxonomy" id="1622073"/>
    <lineage>
        <taxon>Bacteria</taxon>
        <taxon>Bacillati</taxon>
        <taxon>Bacillota</taxon>
        <taxon>Clostridia</taxon>
        <taxon>Eubacteriales</taxon>
        <taxon>Clostridiaceae</taxon>
        <taxon>Clostridium</taxon>
    </lineage>
</organism>
<accession>A0A6M0R8Y5</accession>
<dbReference type="OrthoDB" id="2047841at2"/>
<keyword evidence="2" id="KW-1185">Reference proteome</keyword>
<reference evidence="1 2" key="1">
    <citation type="submission" date="2019-04" db="EMBL/GenBank/DDBJ databases">
        <title>Genome sequencing of Clostridium botulinum Groups I-IV and Clostridium butyricum.</title>
        <authorList>
            <person name="Brunt J."/>
            <person name="Van Vliet A.H.M."/>
            <person name="Stringer S.C."/>
            <person name="Carter A.T."/>
            <person name="Peck M.W."/>
        </authorList>
    </citation>
    <scope>NUCLEOTIDE SEQUENCE [LARGE SCALE GENOMIC DNA]</scope>
    <source>
        <strain evidence="1 2">IFR 18/094</strain>
    </source>
</reference>
<proteinExistence type="predicted"/>
<evidence type="ECO:0008006" key="3">
    <source>
        <dbReference type="Google" id="ProtNLM"/>
    </source>
</evidence>
<dbReference type="PIRSF" id="PIRSF033729">
    <property type="entry name" value="UCP033729"/>
    <property type="match status" value="1"/>
</dbReference>
<name>A0A6M0R8Y5_9CLOT</name>